<dbReference type="GO" id="GO:0031177">
    <property type="term" value="F:phosphopantetheine binding"/>
    <property type="evidence" value="ECO:0007669"/>
    <property type="project" value="TreeGrafter"/>
</dbReference>
<comment type="caution">
    <text evidence="3">The sequence shown here is derived from an EMBL/GenBank/DDBJ whole genome shotgun (WGS) entry which is preliminary data.</text>
</comment>
<organism evidence="3 4">
    <name type="scientific">Pseudomonas alloputida</name>
    <dbReference type="NCBI Taxonomy" id="1940621"/>
    <lineage>
        <taxon>Bacteria</taxon>
        <taxon>Pseudomonadati</taxon>
        <taxon>Pseudomonadota</taxon>
        <taxon>Gammaproteobacteria</taxon>
        <taxon>Pseudomonadales</taxon>
        <taxon>Pseudomonadaceae</taxon>
        <taxon>Pseudomonas</taxon>
    </lineage>
</organism>
<dbReference type="Gene3D" id="3.30.300.30">
    <property type="match status" value="1"/>
</dbReference>
<dbReference type="InterPro" id="IPR042099">
    <property type="entry name" value="ANL_N_sf"/>
</dbReference>
<evidence type="ECO:0000313" key="3">
    <source>
        <dbReference type="EMBL" id="MDM3954631.1"/>
    </source>
</evidence>
<dbReference type="GO" id="GO:0043041">
    <property type="term" value="P:amino acid activation for nonribosomal peptide biosynthetic process"/>
    <property type="evidence" value="ECO:0007669"/>
    <property type="project" value="TreeGrafter"/>
</dbReference>
<dbReference type="PANTHER" id="PTHR45527:SF1">
    <property type="entry name" value="FATTY ACID SYNTHASE"/>
    <property type="match status" value="1"/>
</dbReference>
<evidence type="ECO:0000313" key="4">
    <source>
        <dbReference type="Proteomes" id="UP001165439"/>
    </source>
</evidence>
<evidence type="ECO:0000256" key="1">
    <source>
        <dbReference type="SAM" id="Phobius"/>
    </source>
</evidence>
<dbReference type="NCBIfam" id="TIGR01733">
    <property type="entry name" value="AA-adenyl-dom"/>
    <property type="match status" value="1"/>
</dbReference>
<dbReference type="GeneID" id="83679538"/>
<dbReference type="SUPFAM" id="SSF56801">
    <property type="entry name" value="Acetyl-CoA synthetase-like"/>
    <property type="match status" value="1"/>
</dbReference>
<protein>
    <submittedName>
        <fullName evidence="3">Amino acid adenylation domain-containing protein</fullName>
    </submittedName>
</protein>
<dbReference type="Proteomes" id="UP001165439">
    <property type="component" value="Unassembled WGS sequence"/>
</dbReference>
<accession>A0AAW7HKB9</accession>
<dbReference type="RefSeq" id="WP_010954618.1">
    <property type="nucleotide sequence ID" value="NZ_CP128540.1"/>
</dbReference>
<sequence length="517" mass="56337">MNQALLTITGGPAYPVHFSLVEYIERIIHRYPSNAAAFDEDQRLTYSELRIELLTLHARLHELGVRSGDVVAVNATVQLRYPVVVLGLLLAGLVYLPIAAALPPERKRAICEQARPALMITDEQKPDDAIPTCTLSSLFSGKPVGAAFDLFPEPSPEATAYLIFTSGSTGVPKGVSITRKGFFNRLQWAQDYYALGSEDVTALKTQASFDPSIQEAVLPFFSAGAVFVPDHNRVNFPNYLSACIAEHGVTMLIMVPSHLQHLLASPAINACQHLRHIVCCGEPWGVELISALHQRLPNCRIYNGYGPTEATIGTLVFNPPRGYASDVIPIGKPIAGTHVCIVDEDLQPVPTGEAGELIIGGICVGDGYLNNAPLTEQRFRRLQVEGAGEVRFYLSGDVARALPTGDIVFLGRRDNQVKINGVRIELEEIELALRNCPGVRDAIVVKRKGKVSDELHAFLIAHMPLDIQAITTSCARRIGQATTPSRFSQVEAFPLNQSGKVDRRALAATLMNQRSLP</sequence>
<keyword evidence="1" id="KW-0812">Transmembrane</keyword>
<dbReference type="EMBL" id="JAJSRF020000001">
    <property type="protein sequence ID" value="MDM3954631.1"/>
    <property type="molecule type" value="Genomic_DNA"/>
</dbReference>
<keyword evidence="1" id="KW-1133">Transmembrane helix</keyword>
<dbReference type="GO" id="GO:0005737">
    <property type="term" value="C:cytoplasm"/>
    <property type="evidence" value="ECO:0007669"/>
    <property type="project" value="TreeGrafter"/>
</dbReference>
<feature type="domain" description="AMP-dependent synthetase/ligase" evidence="2">
    <location>
        <begin position="26"/>
        <end position="369"/>
    </location>
</feature>
<dbReference type="Pfam" id="PF00501">
    <property type="entry name" value="AMP-binding"/>
    <property type="match status" value="1"/>
</dbReference>
<proteinExistence type="predicted"/>
<keyword evidence="1" id="KW-0472">Membrane</keyword>
<dbReference type="GO" id="GO:0044550">
    <property type="term" value="P:secondary metabolite biosynthetic process"/>
    <property type="evidence" value="ECO:0007669"/>
    <property type="project" value="TreeGrafter"/>
</dbReference>
<feature type="transmembrane region" description="Helical" evidence="1">
    <location>
        <begin position="81"/>
        <end position="102"/>
    </location>
</feature>
<name>A0AAW7HKB9_9PSED</name>
<dbReference type="PANTHER" id="PTHR45527">
    <property type="entry name" value="NONRIBOSOMAL PEPTIDE SYNTHETASE"/>
    <property type="match status" value="1"/>
</dbReference>
<reference evidence="3" key="1">
    <citation type="submission" date="2023-06" db="EMBL/GenBank/DDBJ databases">
        <title>MBL-encoding genomic islands in Pseudomonas spp. in Poland.</title>
        <authorList>
            <person name="Urbanowicz P."/>
            <person name="Izdebski R."/>
            <person name="Biedrzycka M."/>
            <person name="Gniadkowski M."/>
        </authorList>
    </citation>
    <scope>NUCLEOTIDE SEQUENCE</scope>
    <source>
        <strain evidence="3">NMI5768_13</strain>
    </source>
</reference>
<dbReference type="CDD" id="cd05930">
    <property type="entry name" value="A_NRPS"/>
    <property type="match status" value="1"/>
</dbReference>
<dbReference type="InterPro" id="IPR045851">
    <property type="entry name" value="AMP-bd_C_sf"/>
</dbReference>
<dbReference type="AlphaFoldDB" id="A0AAW7HKB9"/>
<dbReference type="PROSITE" id="PS00455">
    <property type="entry name" value="AMP_BINDING"/>
    <property type="match status" value="1"/>
</dbReference>
<gene>
    <name evidence="3" type="ORF">LU674_020200</name>
</gene>
<dbReference type="InterPro" id="IPR020845">
    <property type="entry name" value="AMP-binding_CS"/>
</dbReference>
<dbReference type="Gene3D" id="3.40.50.12780">
    <property type="entry name" value="N-terminal domain of ligase-like"/>
    <property type="match status" value="1"/>
</dbReference>
<dbReference type="InterPro" id="IPR010071">
    <property type="entry name" value="AA_adenyl_dom"/>
</dbReference>
<evidence type="ECO:0000259" key="2">
    <source>
        <dbReference type="Pfam" id="PF00501"/>
    </source>
</evidence>
<dbReference type="InterPro" id="IPR000873">
    <property type="entry name" value="AMP-dep_synth/lig_dom"/>
</dbReference>